<dbReference type="EMBL" id="KN834090">
    <property type="protein sequence ID" value="KIK12359.1"/>
    <property type="molecule type" value="Genomic_DNA"/>
</dbReference>
<dbReference type="Proteomes" id="UP000054018">
    <property type="component" value="Unassembled WGS sequence"/>
</dbReference>
<sequence length="69" mass="7960">MYSKCSEGRRTATTPHINTAVQPGTVYGICYHEDCMNKQDDKLPFEVVAFMMSRWFPYVRNGVIVPIRC</sequence>
<reference evidence="1 2" key="1">
    <citation type="submission" date="2014-04" db="EMBL/GenBank/DDBJ databases">
        <authorList>
            <consortium name="DOE Joint Genome Institute"/>
            <person name="Kuo A."/>
            <person name="Kohler A."/>
            <person name="Costa M.D."/>
            <person name="Nagy L.G."/>
            <person name="Floudas D."/>
            <person name="Copeland A."/>
            <person name="Barry K.W."/>
            <person name="Cichocki N."/>
            <person name="Veneault-Fourrey C."/>
            <person name="LaButti K."/>
            <person name="Lindquist E.A."/>
            <person name="Lipzen A."/>
            <person name="Lundell T."/>
            <person name="Morin E."/>
            <person name="Murat C."/>
            <person name="Sun H."/>
            <person name="Tunlid A."/>
            <person name="Henrissat B."/>
            <person name="Grigoriev I.V."/>
            <person name="Hibbett D.S."/>
            <person name="Martin F."/>
            <person name="Nordberg H.P."/>
            <person name="Cantor M.N."/>
            <person name="Hua S.X."/>
        </authorList>
    </citation>
    <scope>NUCLEOTIDE SEQUENCE [LARGE SCALE GENOMIC DNA]</scope>
    <source>
        <strain evidence="1 2">441</strain>
    </source>
</reference>
<evidence type="ECO:0000313" key="2">
    <source>
        <dbReference type="Proteomes" id="UP000054018"/>
    </source>
</evidence>
<dbReference type="HOGENOM" id="CLU_2776905_0_0_1"/>
<dbReference type="AlphaFoldDB" id="A0A0C9YEL4"/>
<accession>A0A0C9YEL4</accession>
<name>A0A0C9YEL4_9AGAM</name>
<proteinExistence type="predicted"/>
<organism evidence="1 2">
    <name type="scientific">Pisolithus microcarpus 441</name>
    <dbReference type="NCBI Taxonomy" id="765257"/>
    <lineage>
        <taxon>Eukaryota</taxon>
        <taxon>Fungi</taxon>
        <taxon>Dikarya</taxon>
        <taxon>Basidiomycota</taxon>
        <taxon>Agaricomycotina</taxon>
        <taxon>Agaricomycetes</taxon>
        <taxon>Agaricomycetidae</taxon>
        <taxon>Boletales</taxon>
        <taxon>Sclerodermatineae</taxon>
        <taxon>Pisolithaceae</taxon>
        <taxon>Pisolithus</taxon>
    </lineage>
</organism>
<gene>
    <name evidence="1" type="ORF">PISMIDRAFT_453239</name>
</gene>
<evidence type="ECO:0000313" key="1">
    <source>
        <dbReference type="EMBL" id="KIK12359.1"/>
    </source>
</evidence>
<reference evidence="2" key="2">
    <citation type="submission" date="2015-01" db="EMBL/GenBank/DDBJ databases">
        <title>Evolutionary Origins and Diversification of the Mycorrhizal Mutualists.</title>
        <authorList>
            <consortium name="DOE Joint Genome Institute"/>
            <consortium name="Mycorrhizal Genomics Consortium"/>
            <person name="Kohler A."/>
            <person name="Kuo A."/>
            <person name="Nagy L.G."/>
            <person name="Floudas D."/>
            <person name="Copeland A."/>
            <person name="Barry K.W."/>
            <person name="Cichocki N."/>
            <person name="Veneault-Fourrey C."/>
            <person name="LaButti K."/>
            <person name="Lindquist E.A."/>
            <person name="Lipzen A."/>
            <person name="Lundell T."/>
            <person name="Morin E."/>
            <person name="Murat C."/>
            <person name="Riley R."/>
            <person name="Ohm R."/>
            <person name="Sun H."/>
            <person name="Tunlid A."/>
            <person name="Henrissat B."/>
            <person name="Grigoriev I.V."/>
            <person name="Hibbett D.S."/>
            <person name="Martin F."/>
        </authorList>
    </citation>
    <scope>NUCLEOTIDE SEQUENCE [LARGE SCALE GENOMIC DNA]</scope>
    <source>
        <strain evidence="2">441</strain>
    </source>
</reference>
<dbReference type="OrthoDB" id="59699at2759"/>
<keyword evidence="2" id="KW-1185">Reference proteome</keyword>
<protein>
    <submittedName>
        <fullName evidence="1">Uncharacterized protein</fullName>
    </submittedName>
</protein>